<accession>A0A099SYJ2</accession>
<evidence type="ECO:0000313" key="4">
    <source>
        <dbReference type="EMBL" id="KGK97990.1"/>
    </source>
</evidence>
<organism evidence="4 5">
    <name type="scientific">Methanococcoides methylutens</name>
    <dbReference type="NCBI Taxonomy" id="2226"/>
    <lineage>
        <taxon>Archaea</taxon>
        <taxon>Methanobacteriati</taxon>
        <taxon>Methanobacteriota</taxon>
        <taxon>Stenosarchaea group</taxon>
        <taxon>Methanomicrobia</taxon>
        <taxon>Methanosarcinales</taxon>
        <taxon>Methanosarcinaceae</taxon>
        <taxon>Methanococcoides</taxon>
    </lineage>
</organism>
<dbReference type="InterPro" id="IPR012340">
    <property type="entry name" value="NA-bd_OB-fold"/>
</dbReference>
<proteinExistence type="predicted"/>
<evidence type="ECO:0000256" key="2">
    <source>
        <dbReference type="ARBA" id="ARBA00023136"/>
    </source>
</evidence>
<comment type="subcellular location">
    <subcellularLocation>
        <location evidence="1">Membrane</location>
    </subcellularLocation>
</comment>
<dbReference type="SUPFAM" id="SSF82093">
    <property type="entry name" value="Heme chaperone CcmE"/>
    <property type="match status" value="1"/>
</dbReference>
<dbReference type="RefSeq" id="WP_048195187.1">
    <property type="nucleotide sequence ID" value="NZ_CAAGSM010000001.1"/>
</dbReference>
<feature type="transmembrane region" description="Helical" evidence="3">
    <location>
        <begin position="7"/>
        <end position="25"/>
    </location>
</feature>
<evidence type="ECO:0000313" key="5">
    <source>
        <dbReference type="Proteomes" id="UP000029859"/>
    </source>
</evidence>
<evidence type="ECO:0000256" key="3">
    <source>
        <dbReference type="SAM" id="Phobius"/>
    </source>
</evidence>
<dbReference type="AlphaFoldDB" id="A0A099SYJ2"/>
<dbReference type="OrthoDB" id="120603at2157"/>
<dbReference type="InterPro" id="IPR036127">
    <property type="entry name" value="CcmE-like_sf"/>
</dbReference>
<comment type="caution">
    <text evidence="4">The sequence shown here is derived from an EMBL/GenBank/DDBJ whole genome shotgun (WGS) entry which is preliminary data.</text>
</comment>
<dbReference type="Proteomes" id="UP000029859">
    <property type="component" value="Unassembled WGS sequence"/>
</dbReference>
<protein>
    <submittedName>
        <fullName evidence="4">Cytochrome c-type biogenesis protein CcmE</fullName>
    </submittedName>
</protein>
<dbReference type="InterPro" id="IPR004329">
    <property type="entry name" value="CcmE"/>
</dbReference>
<name>A0A099SYJ2_METMT</name>
<dbReference type="GO" id="GO:0017004">
    <property type="term" value="P:cytochrome complex assembly"/>
    <property type="evidence" value="ECO:0007669"/>
    <property type="project" value="InterPro"/>
</dbReference>
<dbReference type="GO" id="GO:0017003">
    <property type="term" value="P:protein-heme linkage"/>
    <property type="evidence" value="ECO:0007669"/>
    <property type="project" value="InterPro"/>
</dbReference>
<reference evidence="4 5" key="1">
    <citation type="submission" date="2014-09" db="EMBL/GenBank/DDBJ databases">
        <title>Draft genome sequence of an obligately methylotrophic methanogen, Methanococcoides methylutens, isolated from marine sediment.</title>
        <authorList>
            <person name="Guan Y."/>
            <person name="Ngugi D.K."/>
            <person name="Blom J."/>
            <person name="Ali S."/>
            <person name="Ferry J.G."/>
            <person name="Stingl U."/>
        </authorList>
    </citation>
    <scope>NUCLEOTIDE SEQUENCE [LARGE SCALE GENOMIC DNA]</scope>
    <source>
        <strain evidence="4 5">DSM 2657</strain>
    </source>
</reference>
<gene>
    <name evidence="4" type="ORF">LI82_09590</name>
</gene>
<sequence length="126" mass="13850">MDKKRKTIFTIIAIVAVMTIGLWGVDVEQGYYMVSDITADPQEHLDQKVNTMGIVKNGTLSISPEMTTFTLTDAEDENYEINVEYSADLPANLAEGKSISLTGTMVSETMIDAEQIVMGCPSKYSE</sequence>
<dbReference type="GO" id="GO:0020037">
    <property type="term" value="F:heme binding"/>
    <property type="evidence" value="ECO:0007669"/>
    <property type="project" value="InterPro"/>
</dbReference>
<dbReference type="Pfam" id="PF03100">
    <property type="entry name" value="CcmE"/>
    <property type="match status" value="1"/>
</dbReference>
<keyword evidence="5" id="KW-1185">Reference proteome</keyword>
<evidence type="ECO:0000256" key="1">
    <source>
        <dbReference type="ARBA" id="ARBA00004370"/>
    </source>
</evidence>
<dbReference type="GO" id="GO:0005886">
    <property type="term" value="C:plasma membrane"/>
    <property type="evidence" value="ECO:0007669"/>
    <property type="project" value="InterPro"/>
</dbReference>
<dbReference type="EMBL" id="JRHO01000014">
    <property type="protein sequence ID" value="KGK97990.1"/>
    <property type="molecule type" value="Genomic_DNA"/>
</dbReference>
<dbReference type="Gene3D" id="2.40.50.140">
    <property type="entry name" value="Nucleic acid-binding proteins"/>
    <property type="match status" value="1"/>
</dbReference>
<keyword evidence="3" id="KW-1133">Transmembrane helix</keyword>
<keyword evidence="2 3" id="KW-0472">Membrane</keyword>
<keyword evidence="3" id="KW-0812">Transmembrane</keyword>